<dbReference type="InterPro" id="IPR039385">
    <property type="entry name" value="NGN_Euk"/>
</dbReference>
<dbReference type="GO" id="GO:0006357">
    <property type="term" value="P:regulation of transcription by RNA polymerase II"/>
    <property type="evidence" value="ECO:0007669"/>
    <property type="project" value="InterPro"/>
</dbReference>
<dbReference type="CDD" id="cd09888">
    <property type="entry name" value="NGN_Euk"/>
    <property type="match status" value="1"/>
</dbReference>
<dbReference type="SMART" id="SM00739">
    <property type="entry name" value="KOW"/>
    <property type="match status" value="5"/>
</dbReference>
<dbReference type="InterPro" id="IPR036735">
    <property type="entry name" value="NGN_dom_sf"/>
</dbReference>
<dbReference type="InterPro" id="IPR041973">
    <property type="entry name" value="KOW_Spt5_1"/>
</dbReference>
<gene>
    <name evidence="12" type="ORF">NA57DRAFT_52098</name>
</gene>
<dbReference type="Pfam" id="PF23284">
    <property type="entry name" value="KOW2_Spt5"/>
    <property type="match status" value="1"/>
</dbReference>
<dbReference type="Pfam" id="PF23042">
    <property type="entry name" value="KOW1_SPT5"/>
    <property type="match status" value="1"/>
</dbReference>
<dbReference type="CDD" id="cd06085">
    <property type="entry name" value="KOW_Spt5_5"/>
    <property type="match status" value="1"/>
</dbReference>
<feature type="domain" description="KOW" evidence="11">
    <location>
        <begin position="330"/>
        <end position="357"/>
    </location>
</feature>
<comment type="subunit">
    <text evidence="8">Component of the SPT4-SPT5 complex. Interacts with RNA polymerase II.</text>
</comment>
<keyword evidence="6 9" id="KW-0539">Nucleus</keyword>
<dbReference type="OrthoDB" id="28901at2759"/>
<dbReference type="Gene3D" id="3.30.70.940">
    <property type="entry name" value="NusG, N-terminal domain"/>
    <property type="match status" value="1"/>
</dbReference>
<feature type="region of interest" description="Disordered" evidence="10">
    <location>
        <begin position="376"/>
        <end position="397"/>
    </location>
</feature>
<dbReference type="EMBL" id="ML978122">
    <property type="protein sequence ID" value="KAF2102530.1"/>
    <property type="molecule type" value="Genomic_DNA"/>
</dbReference>
<feature type="compositionally biased region" description="Acidic residues" evidence="10">
    <location>
        <begin position="57"/>
        <end position="67"/>
    </location>
</feature>
<reference evidence="12" key="1">
    <citation type="journal article" date="2020" name="Stud. Mycol.">
        <title>101 Dothideomycetes genomes: a test case for predicting lifestyles and emergence of pathogens.</title>
        <authorList>
            <person name="Haridas S."/>
            <person name="Albert R."/>
            <person name="Binder M."/>
            <person name="Bloem J."/>
            <person name="Labutti K."/>
            <person name="Salamov A."/>
            <person name="Andreopoulos B."/>
            <person name="Baker S."/>
            <person name="Barry K."/>
            <person name="Bills G."/>
            <person name="Bluhm B."/>
            <person name="Cannon C."/>
            <person name="Castanera R."/>
            <person name="Culley D."/>
            <person name="Daum C."/>
            <person name="Ezra D."/>
            <person name="Gonzalez J."/>
            <person name="Henrissat B."/>
            <person name="Kuo A."/>
            <person name="Liang C."/>
            <person name="Lipzen A."/>
            <person name="Lutzoni F."/>
            <person name="Magnuson J."/>
            <person name="Mondo S."/>
            <person name="Nolan M."/>
            <person name="Ohm R."/>
            <person name="Pangilinan J."/>
            <person name="Park H.-J."/>
            <person name="Ramirez L."/>
            <person name="Alfaro M."/>
            <person name="Sun H."/>
            <person name="Tritt A."/>
            <person name="Yoshinaga Y."/>
            <person name="Zwiers L.-H."/>
            <person name="Turgeon B."/>
            <person name="Goodwin S."/>
            <person name="Spatafora J."/>
            <person name="Crous P."/>
            <person name="Grigoriev I."/>
        </authorList>
    </citation>
    <scope>NUCLEOTIDE SEQUENCE</scope>
    <source>
        <strain evidence="12">CBS 133067</strain>
    </source>
</reference>
<evidence type="ECO:0000313" key="13">
    <source>
        <dbReference type="Proteomes" id="UP000799772"/>
    </source>
</evidence>
<dbReference type="CDD" id="cd06081">
    <property type="entry name" value="KOW_Spt5_1"/>
    <property type="match status" value="1"/>
</dbReference>
<dbReference type="CDD" id="cd06084">
    <property type="entry name" value="KOW_Spt5_4"/>
    <property type="match status" value="1"/>
</dbReference>
<dbReference type="CDD" id="cd06083">
    <property type="entry name" value="KOW_Spt5_3"/>
    <property type="match status" value="1"/>
</dbReference>
<evidence type="ECO:0000256" key="5">
    <source>
        <dbReference type="ARBA" id="ARBA00023163"/>
    </source>
</evidence>
<dbReference type="InterPro" id="IPR057936">
    <property type="entry name" value="KOWx_Spt5"/>
</dbReference>
<feature type="compositionally biased region" description="Low complexity" evidence="10">
    <location>
        <begin position="1073"/>
        <end position="1087"/>
    </location>
</feature>
<dbReference type="PIRSF" id="PIRSF036945">
    <property type="entry name" value="Spt5"/>
    <property type="match status" value="1"/>
</dbReference>
<keyword evidence="5 9" id="KW-0804">Transcription</keyword>
<feature type="compositionally biased region" description="Basic and acidic residues" evidence="10">
    <location>
        <begin position="874"/>
        <end position="887"/>
    </location>
</feature>
<comment type="subcellular location">
    <subcellularLocation>
        <location evidence="1 9">Nucleus</location>
    </subcellularLocation>
</comment>
<comment type="caution">
    <text evidence="12">The sequence shown here is derived from an EMBL/GenBank/DDBJ whole genome shotgun (WGS) entry which is preliminary data.</text>
</comment>
<evidence type="ECO:0000256" key="2">
    <source>
        <dbReference type="ARBA" id="ARBA00006956"/>
    </source>
</evidence>
<evidence type="ECO:0000256" key="10">
    <source>
        <dbReference type="SAM" id="MobiDB-lite"/>
    </source>
</evidence>
<feature type="compositionally biased region" description="Basic and acidic residues" evidence="10">
    <location>
        <begin position="179"/>
        <end position="191"/>
    </location>
</feature>
<keyword evidence="13" id="KW-1185">Reference proteome</keyword>
<feature type="compositionally biased region" description="Acidic residues" evidence="10">
    <location>
        <begin position="141"/>
        <end position="162"/>
    </location>
</feature>
<dbReference type="GO" id="GO:0032784">
    <property type="term" value="P:regulation of DNA-templated transcription elongation"/>
    <property type="evidence" value="ECO:0007669"/>
    <property type="project" value="InterPro"/>
</dbReference>
<dbReference type="InterPro" id="IPR005100">
    <property type="entry name" value="NGN-domain"/>
</dbReference>
<feature type="domain" description="KOW" evidence="11">
    <location>
        <begin position="489"/>
        <end position="516"/>
    </location>
</feature>
<dbReference type="InterPro" id="IPR008991">
    <property type="entry name" value="Translation_prot_SH3-like_sf"/>
</dbReference>
<feature type="compositionally biased region" description="Polar residues" evidence="10">
    <location>
        <begin position="935"/>
        <end position="945"/>
    </location>
</feature>
<dbReference type="Pfam" id="PF23037">
    <property type="entry name" value="KOWx_SPT5"/>
    <property type="match status" value="1"/>
</dbReference>
<dbReference type="AlphaFoldDB" id="A0A9P4IJ52"/>
<accession>A0A9P4IJ52</accession>
<feature type="domain" description="KOW" evidence="11">
    <location>
        <begin position="758"/>
        <end position="785"/>
    </location>
</feature>
<dbReference type="PANTHER" id="PTHR11125:SF7">
    <property type="entry name" value="TRANSCRIPTION ELONGATION FACTOR SPT5"/>
    <property type="match status" value="1"/>
</dbReference>
<dbReference type="InterPro" id="IPR039659">
    <property type="entry name" value="SPT5"/>
</dbReference>
<dbReference type="GO" id="GO:0032044">
    <property type="term" value="C:DSIF complex"/>
    <property type="evidence" value="ECO:0007669"/>
    <property type="project" value="TreeGrafter"/>
</dbReference>
<sequence>MSNLLNHDFDDEESDDEFNPAPEVDSGDEKGANRSDDGQSGKPSRVSNGAARKSREAEDDEDDDAEDGEPKAKAGAGGDAEDDVNDDEDAEGEGEDDDEQGGAEDDDDEDEDEDEDDEEEEVSGRPRKRRRRDRRMQFIDAEAEVDDEEEEEEEGDEDDLAGDEAHPDDLADLPAGAETDDRRHRELDRQRELAASMDAEKQAEALRERYGRQRRAAADVSLQPWQTFLPEADKDPKIWVVRCKQGKEREIVLTLMKKLDDAKRAGKPLGVTSAFTREGTTSGYIYVEAWNQMAVERATEDVQNLYPRSKITLIPVSEMPDLLRTQKDKQLTEGMYVRIKRGLYTGDLAQVYEVVNNGSEVEVRLVPRVDYGVSEDLNAPATDGKRKRPGGLTGNRPPARLFSEAEARKKMAKYLQPQGNLKRNHFNFRGKEYIDGFLHEYYKLPALQTENVNPTLEEVSKFVASDEAGDNLDLGALAQTMKQNASGADYIPGDTVEIYQGEQRGVWGKAVAVTGDIVSIKVMDGPLRGQTVDSSVKGLRKMFKEGDHVKVIGASKYRDEVGMVVKVTADRVTMITDATEKEVEVFSKDLREAADSSGMQQGISKYDLFDLVQLDAAHVAVVIKVDRDAIRILDQENSVRTLLPSNISHKIERRRNAVATDHEGSEIRFEDVVKEVSGENRQGRVIHIHRSWVFVQDRNRMENSGVFAARSNAVTTVAAKGGAVTSAGPDLSKMNPSLQRPGGPNGGPMGPPKTMGRDKMIGKTVMIRKGVYKGLIGIVKDATDSEARVELHSKNKTIAIPKESLVVKDPITGNTIDYSKFASGSRRPGGMGPPQSPWGGATPSSRVPNGAGWQGGRTPMAARGNATPAWSMQQDRKPAGWERDEGGSKTPGWHRGNDGGRTPGWADGSRTVAHRPNDGSRTSYGGATAYGGRRPQSTWSASSKTPAAGNHGFSSSSGGDPWATGSRTPFHSSSSSRTPNPYNAAPTPGALNAPTPGGPSWQNNSHAGATPGGFDAPTPGVYAAPTPGAAADHPTPAAYGGGRGGLSAPTPGAMDAPTPGARYGAPTPGAGYAETPGAWAAGTPAAANDDDPRYE</sequence>
<feature type="region of interest" description="Disordered" evidence="10">
    <location>
        <begin position="818"/>
        <end position="1095"/>
    </location>
</feature>
<name>A0A9P4IJ52_9PEZI</name>
<feature type="compositionally biased region" description="Acidic residues" evidence="10">
    <location>
        <begin position="79"/>
        <end position="121"/>
    </location>
</feature>
<feature type="region of interest" description="Disordered" evidence="10">
    <location>
        <begin position="1"/>
        <end position="191"/>
    </location>
</feature>
<evidence type="ECO:0000256" key="7">
    <source>
        <dbReference type="ARBA" id="ARBA00024691"/>
    </source>
</evidence>
<evidence type="ECO:0000256" key="9">
    <source>
        <dbReference type="PIRNR" id="PIRNR036945"/>
    </source>
</evidence>
<dbReference type="FunFam" id="2.30.30.30:FF:000029">
    <property type="entry name" value="Transcription elongation factor SPT5"/>
    <property type="match status" value="1"/>
</dbReference>
<dbReference type="Gene3D" id="2.30.30.30">
    <property type="match status" value="3"/>
</dbReference>
<dbReference type="GO" id="GO:0006368">
    <property type="term" value="P:transcription elongation by RNA polymerase II"/>
    <property type="evidence" value="ECO:0007669"/>
    <property type="project" value="TreeGrafter"/>
</dbReference>
<dbReference type="InterPro" id="IPR005824">
    <property type="entry name" value="KOW"/>
</dbReference>
<dbReference type="GO" id="GO:0003729">
    <property type="term" value="F:mRNA binding"/>
    <property type="evidence" value="ECO:0007669"/>
    <property type="project" value="TreeGrafter"/>
</dbReference>
<feature type="region of interest" description="Disordered" evidence="10">
    <location>
        <begin position="725"/>
        <end position="757"/>
    </location>
</feature>
<dbReference type="Pfam" id="PF23291">
    <property type="entry name" value="KOW4_SPT5"/>
    <property type="match status" value="1"/>
</dbReference>
<dbReference type="Pfam" id="PF23290">
    <property type="entry name" value="KOW5_SPT5"/>
    <property type="match status" value="1"/>
</dbReference>
<feature type="domain" description="KOW" evidence="11">
    <location>
        <begin position="542"/>
        <end position="570"/>
    </location>
</feature>
<dbReference type="InterPro" id="IPR041978">
    <property type="entry name" value="KOW_Spt5_5"/>
</dbReference>
<keyword evidence="4" id="KW-0507">mRNA processing</keyword>
<evidence type="ECO:0000256" key="4">
    <source>
        <dbReference type="ARBA" id="ARBA00022664"/>
    </source>
</evidence>
<protein>
    <recommendedName>
        <fullName evidence="3 9">Transcription elongation factor SPT5</fullName>
    </recommendedName>
</protein>
<comment type="function">
    <text evidence="7 9">The SPT4-SPT5 complex mediates both activation and inhibition of transcription elongation, and plays a role in pre-mRNA processing. This complex seems to be important for the stability of the RNA polymerase II elongation machinery on the chromatin template but not for the inherent ability of this machinery to translocate down the gene.</text>
</comment>
<dbReference type="Pfam" id="PF03439">
    <property type="entry name" value="Spt5-NGN"/>
    <property type="match status" value="1"/>
</dbReference>
<feature type="compositionally biased region" description="Polar residues" evidence="10">
    <location>
        <begin position="965"/>
        <end position="981"/>
    </location>
</feature>
<evidence type="ECO:0000259" key="11">
    <source>
        <dbReference type="SMART" id="SM00739"/>
    </source>
</evidence>
<comment type="similarity">
    <text evidence="2 9">Belongs to the SPT5 family.</text>
</comment>
<evidence type="ECO:0000256" key="8">
    <source>
        <dbReference type="ARBA" id="ARBA00025870"/>
    </source>
</evidence>
<dbReference type="InterPro" id="IPR041977">
    <property type="entry name" value="KOW_Spt5_4"/>
</dbReference>
<dbReference type="CDD" id="cd06082">
    <property type="entry name" value="KOW_Spt5_2"/>
    <property type="match status" value="1"/>
</dbReference>
<dbReference type="InterPro" id="IPR041976">
    <property type="entry name" value="KOW_Spt5_3"/>
</dbReference>
<dbReference type="InterPro" id="IPR022581">
    <property type="entry name" value="Spt5_N"/>
</dbReference>
<feature type="compositionally biased region" description="Basic residues" evidence="10">
    <location>
        <begin position="125"/>
        <end position="134"/>
    </location>
</feature>
<organism evidence="12 13">
    <name type="scientific">Rhizodiscina lignyota</name>
    <dbReference type="NCBI Taxonomy" id="1504668"/>
    <lineage>
        <taxon>Eukaryota</taxon>
        <taxon>Fungi</taxon>
        <taxon>Dikarya</taxon>
        <taxon>Ascomycota</taxon>
        <taxon>Pezizomycotina</taxon>
        <taxon>Dothideomycetes</taxon>
        <taxon>Pleosporomycetidae</taxon>
        <taxon>Aulographales</taxon>
        <taxon>Rhizodiscinaceae</taxon>
        <taxon>Rhizodiscina</taxon>
    </lineage>
</organism>
<proteinExistence type="inferred from homology"/>
<dbReference type="SUPFAM" id="SSF50104">
    <property type="entry name" value="Translation proteins SH3-like domain"/>
    <property type="match status" value="1"/>
</dbReference>
<dbReference type="Pfam" id="PF11942">
    <property type="entry name" value="Spt5_N"/>
    <property type="match status" value="1"/>
</dbReference>
<evidence type="ECO:0000256" key="1">
    <source>
        <dbReference type="ARBA" id="ARBA00004123"/>
    </source>
</evidence>
<evidence type="ECO:0000256" key="3">
    <source>
        <dbReference type="ARBA" id="ARBA00020181"/>
    </source>
</evidence>
<dbReference type="GO" id="GO:0006397">
    <property type="term" value="P:mRNA processing"/>
    <property type="evidence" value="ECO:0007669"/>
    <property type="project" value="UniProtKB-KW"/>
</dbReference>
<dbReference type="InterPro" id="IPR017071">
    <property type="entry name" value="TF_Spt5_eukaryote"/>
</dbReference>
<feature type="compositionally biased region" description="Basic and acidic residues" evidence="10">
    <location>
        <begin position="27"/>
        <end position="39"/>
    </location>
</feature>
<dbReference type="PANTHER" id="PTHR11125">
    <property type="entry name" value="SUPPRESSOR OF TY 5"/>
    <property type="match status" value="1"/>
</dbReference>
<evidence type="ECO:0000313" key="12">
    <source>
        <dbReference type="EMBL" id="KAF2102530.1"/>
    </source>
</evidence>
<dbReference type="InterPro" id="IPR014722">
    <property type="entry name" value="Rib_uL2_dom2"/>
</dbReference>
<feature type="domain" description="KOW" evidence="11">
    <location>
        <begin position="666"/>
        <end position="691"/>
    </location>
</feature>
<dbReference type="Proteomes" id="UP000799772">
    <property type="component" value="Unassembled WGS sequence"/>
</dbReference>
<feature type="compositionally biased region" description="Acidic residues" evidence="10">
    <location>
        <begin position="9"/>
        <end position="18"/>
    </location>
</feature>
<evidence type="ECO:0000256" key="6">
    <source>
        <dbReference type="ARBA" id="ARBA00023242"/>
    </source>
</evidence>
<dbReference type="InterPro" id="IPR041975">
    <property type="entry name" value="KOW_Spt5_2"/>
</dbReference>